<dbReference type="KEGG" id="cre:CHLRE_13g568100v5"/>
<dbReference type="InParanoid" id="A0A2K3CZF5"/>
<feature type="compositionally biased region" description="Low complexity" evidence="3">
    <location>
        <begin position="220"/>
        <end position="232"/>
    </location>
</feature>
<dbReference type="InterPro" id="IPR050966">
    <property type="entry name" value="Glutamyl_endopeptidase"/>
</dbReference>
<dbReference type="PROSITE" id="PS00134">
    <property type="entry name" value="TRYPSIN_HIS"/>
    <property type="match status" value="1"/>
</dbReference>
<accession>A0A2K3CZF5</accession>
<feature type="compositionally biased region" description="Gly residues" evidence="3">
    <location>
        <begin position="142"/>
        <end position="151"/>
    </location>
</feature>
<evidence type="ECO:0000313" key="8">
    <source>
        <dbReference type="Proteomes" id="UP000006906"/>
    </source>
</evidence>
<keyword evidence="8" id="KW-1185">Reference proteome</keyword>
<feature type="region of interest" description="Disordered" evidence="3">
    <location>
        <begin position="344"/>
        <end position="403"/>
    </location>
</feature>
<dbReference type="PANTHER" id="PTHR15462">
    <property type="entry name" value="SERINE PROTEASE"/>
    <property type="match status" value="1"/>
</dbReference>
<sequence>MRDGSVGLPRPGRRRHQQARVLAALLLVLLQRPEPCAAASPRGLGPGCGQGGSCSGSATLLVAEGARGGGGGGDGGGGASGGGGGGGVARLHQQGAFILPPGYEAWQRHPPDGDDGGAGAATGSEAAEGAAAASGDTSSSRGRGGGTGSGGSRWRPPSVAAALAAALGRRTLPPDAEAAAPVGAAAAGGDGGSTSGTSSSSGGGSGTTSSTSGTRREVDSAAGTAASSARGGPDARPPVQQAPDSTSADAPPHRVQPEQVGHTQEGEWRRWDAEEVAVGAHGQRVAAAEAVPRHATVMYVRGRGTFVRRNPPAAAVAAAVPAEAAGGGGSRGNNNDELNQRRRRRLAQAQPPPPPAPAPADTTGGGDTGDNTGAEPPGGTNVTFTPSRLACKGCPPGDPRQPVGDPRVAPFAAVGLLAQERRSFLSRSVAQCTGTLIGPRHVLTAAHCVVAPDRWSFVEQVQFFPQLSGVVPEDTPGRDVASMRVLERYIRLGSASLAALNYDFALLTLAQDMPPGSATLPIAPGSGRPVLDLQTAGFPGDKPRGTMWTVRCPHVAFDFEGSELQDVCGSRRACDNMVVHDCVSWEGQSGSAIWQQDPGSSSSSSVSSGAQLAAAGGVGAGAGGANGTAAGNTPAAYAEPLTPPPPPSANGSSSTGNGSSSSGAAEEAQLQQKQDVIRAVLTGMLKLEDGTSLNVGTELNDFVYGTLATWYNEDYQQEPAAHLQLPPAAAAAAASQGDGGSRAATMTPGEGGGGSWLGDHIFVPIVAAVGGALLLLAGGAVCVLPLFGISLLTPFCR</sequence>
<dbReference type="GO" id="GO:0004252">
    <property type="term" value="F:serine-type endopeptidase activity"/>
    <property type="evidence" value="ECO:0007669"/>
    <property type="project" value="InterPro"/>
</dbReference>
<feature type="compositionally biased region" description="Low complexity" evidence="3">
    <location>
        <begin position="631"/>
        <end position="640"/>
    </location>
</feature>
<evidence type="ECO:0000256" key="1">
    <source>
        <dbReference type="ARBA" id="ARBA00007664"/>
    </source>
</evidence>
<proteinExistence type="inferred from homology"/>
<keyword evidence="4" id="KW-1133">Transmembrane helix</keyword>
<dbReference type="InterPro" id="IPR018114">
    <property type="entry name" value="TRYPSIN_HIS"/>
</dbReference>
<dbReference type="Pfam" id="PF00089">
    <property type="entry name" value="Trypsin"/>
    <property type="match status" value="1"/>
</dbReference>
<keyword evidence="2 5" id="KW-0732">Signal</keyword>
<gene>
    <name evidence="7" type="ORF">CHLRE_13g568100v5</name>
</gene>
<feature type="chain" id="PRO_5014335471" description="Peptidase S1 domain-containing protein" evidence="5">
    <location>
        <begin position="39"/>
        <end position="797"/>
    </location>
</feature>
<evidence type="ECO:0000256" key="3">
    <source>
        <dbReference type="SAM" id="MobiDB-lite"/>
    </source>
</evidence>
<dbReference type="AlphaFoldDB" id="A0A2K3CZF5"/>
<protein>
    <recommendedName>
        <fullName evidence="6">Peptidase S1 domain-containing protein</fullName>
    </recommendedName>
</protein>
<dbReference type="RefSeq" id="XP_042917294.1">
    <property type="nucleotide sequence ID" value="XM_043069319.1"/>
</dbReference>
<feature type="transmembrane region" description="Helical" evidence="4">
    <location>
        <begin position="765"/>
        <end position="792"/>
    </location>
</feature>
<reference evidence="7 8" key="1">
    <citation type="journal article" date="2007" name="Science">
        <title>The Chlamydomonas genome reveals the evolution of key animal and plant functions.</title>
        <authorList>
            <person name="Merchant S.S."/>
            <person name="Prochnik S.E."/>
            <person name="Vallon O."/>
            <person name="Harris E.H."/>
            <person name="Karpowicz S.J."/>
            <person name="Witman G.B."/>
            <person name="Terry A."/>
            <person name="Salamov A."/>
            <person name="Fritz-Laylin L.K."/>
            <person name="Marechal-Drouard L."/>
            <person name="Marshall W.F."/>
            <person name="Qu L.H."/>
            <person name="Nelson D.R."/>
            <person name="Sanderfoot A.A."/>
            <person name="Spalding M.H."/>
            <person name="Kapitonov V.V."/>
            <person name="Ren Q."/>
            <person name="Ferris P."/>
            <person name="Lindquist E."/>
            <person name="Shapiro H."/>
            <person name="Lucas S.M."/>
            <person name="Grimwood J."/>
            <person name="Schmutz J."/>
            <person name="Cardol P."/>
            <person name="Cerutti H."/>
            <person name="Chanfreau G."/>
            <person name="Chen C.L."/>
            <person name="Cognat V."/>
            <person name="Croft M.T."/>
            <person name="Dent R."/>
            <person name="Dutcher S."/>
            <person name="Fernandez E."/>
            <person name="Fukuzawa H."/>
            <person name="Gonzalez-Ballester D."/>
            <person name="Gonzalez-Halphen D."/>
            <person name="Hallmann A."/>
            <person name="Hanikenne M."/>
            <person name="Hippler M."/>
            <person name="Inwood W."/>
            <person name="Jabbari K."/>
            <person name="Kalanon M."/>
            <person name="Kuras R."/>
            <person name="Lefebvre P.A."/>
            <person name="Lemaire S.D."/>
            <person name="Lobanov A.V."/>
            <person name="Lohr M."/>
            <person name="Manuell A."/>
            <person name="Meier I."/>
            <person name="Mets L."/>
            <person name="Mittag M."/>
            <person name="Mittelmeier T."/>
            <person name="Moroney J.V."/>
            <person name="Moseley J."/>
            <person name="Napoli C."/>
            <person name="Nedelcu A.M."/>
            <person name="Niyogi K."/>
            <person name="Novoselov S.V."/>
            <person name="Paulsen I.T."/>
            <person name="Pazour G."/>
            <person name="Purton S."/>
            <person name="Ral J.P."/>
            <person name="Riano-Pachon D.M."/>
            <person name="Riekhof W."/>
            <person name="Rymarquis L."/>
            <person name="Schroda M."/>
            <person name="Stern D."/>
            <person name="Umen J."/>
            <person name="Willows R."/>
            <person name="Wilson N."/>
            <person name="Zimmer S.L."/>
            <person name="Allmer J."/>
            <person name="Balk J."/>
            <person name="Bisova K."/>
            <person name="Chen C.J."/>
            <person name="Elias M."/>
            <person name="Gendler K."/>
            <person name="Hauser C."/>
            <person name="Lamb M.R."/>
            <person name="Ledford H."/>
            <person name="Long J.C."/>
            <person name="Minagawa J."/>
            <person name="Page M.D."/>
            <person name="Pan J."/>
            <person name="Pootakham W."/>
            <person name="Roje S."/>
            <person name="Rose A."/>
            <person name="Stahlberg E."/>
            <person name="Terauchi A.M."/>
            <person name="Yang P."/>
            <person name="Ball S."/>
            <person name="Bowler C."/>
            <person name="Dieckmann C.L."/>
            <person name="Gladyshev V.N."/>
            <person name="Green P."/>
            <person name="Jorgensen R."/>
            <person name="Mayfield S."/>
            <person name="Mueller-Roeber B."/>
            <person name="Rajamani S."/>
            <person name="Sayre R.T."/>
            <person name="Brokstein P."/>
            <person name="Dubchak I."/>
            <person name="Goodstein D."/>
            <person name="Hornick L."/>
            <person name="Huang Y.W."/>
            <person name="Jhaveri J."/>
            <person name="Luo Y."/>
            <person name="Martinez D."/>
            <person name="Ngau W.C."/>
            <person name="Otillar B."/>
            <person name="Poliakov A."/>
            <person name="Porter A."/>
            <person name="Szajkowski L."/>
            <person name="Werner G."/>
            <person name="Zhou K."/>
            <person name="Grigoriev I.V."/>
            <person name="Rokhsar D.S."/>
            <person name="Grossman A.R."/>
        </authorList>
    </citation>
    <scope>NUCLEOTIDE SEQUENCE [LARGE SCALE GENOMIC DNA]</scope>
    <source>
        <strain evidence="8">CC-503</strain>
    </source>
</reference>
<dbReference type="SUPFAM" id="SSF50494">
    <property type="entry name" value="Trypsin-like serine proteases"/>
    <property type="match status" value="1"/>
</dbReference>
<dbReference type="Gene3D" id="2.40.10.10">
    <property type="entry name" value="Trypsin-like serine proteases"/>
    <property type="match status" value="2"/>
</dbReference>
<dbReference type="Gramene" id="PNW73674">
    <property type="protein sequence ID" value="PNW73674"/>
    <property type="gene ID" value="CHLRE_13g568100v5"/>
</dbReference>
<dbReference type="GO" id="GO:0006508">
    <property type="term" value="P:proteolysis"/>
    <property type="evidence" value="ECO:0007669"/>
    <property type="project" value="InterPro"/>
</dbReference>
<dbReference type="InterPro" id="IPR001254">
    <property type="entry name" value="Trypsin_dom"/>
</dbReference>
<feature type="region of interest" description="Disordered" evidence="3">
    <location>
        <begin position="731"/>
        <end position="750"/>
    </location>
</feature>
<comment type="similarity">
    <text evidence="1">Belongs to the peptidase S1 family.</text>
</comment>
<evidence type="ECO:0000256" key="2">
    <source>
        <dbReference type="ARBA" id="ARBA00022729"/>
    </source>
</evidence>
<feature type="compositionally biased region" description="Low complexity" evidence="3">
    <location>
        <begin position="731"/>
        <end position="744"/>
    </location>
</feature>
<feature type="signal peptide" evidence="5">
    <location>
        <begin position="1"/>
        <end position="38"/>
    </location>
</feature>
<feature type="region of interest" description="Disordered" evidence="3">
    <location>
        <begin position="178"/>
        <end position="267"/>
    </location>
</feature>
<keyword evidence="4" id="KW-0812">Transmembrane</keyword>
<evidence type="ECO:0000256" key="4">
    <source>
        <dbReference type="SAM" id="Phobius"/>
    </source>
</evidence>
<keyword evidence="4" id="KW-0472">Membrane</keyword>
<organism evidence="7 8">
    <name type="scientific">Chlamydomonas reinhardtii</name>
    <name type="common">Chlamydomonas smithii</name>
    <dbReference type="NCBI Taxonomy" id="3055"/>
    <lineage>
        <taxon>Eukaryota</taxon>
        <taxon>Viridiplantae</taxon>
        <taxon>Chlorophyta</taxon>
        <taxon>core chlorophytes</taxon>
        <taxon>Chlorophyceae</taxon>
        <taxon>CS clade</taxon>
        <taxon>Chlamydomonadales</taxon>
        <taxon>Chlamydomonadaceae</taxon>
        <taxon>Chlamydomonas</taxon>
    </lineage>
</organism>
<feature type="compositionally biased region" description="Low complexity" evidence="3">
    <location>
        <begin position="649"/>
        <end position="668"/>
    </location>
</feature>
<feature type="region of interest" description="Disordered" evidence="3">
    <location>
        <begin position="631"/>
        <end position="671"/>
    </location>
</feature>
<dbReference type="OrthoDB" id="543966at2759"/>
<dbReference type="PANTHER" id="PTHR15462:SF8">
    <property type="entry name" value="SERINE PROTEASE"/>
    <property type="match status" value="1"/>
</dbReference>
<feature type="compositionally biased region" description="Low complexity" evidence="3">
    <location>
        <begin position="121"/>
        <end position="141"/>
    </location>
</feature>
<feature type="region of interest" description="Disordered" evidence="3">
    <location>
        <begin position="103"/>
        <end position="157"/>
    </location>
</feature>
<evidence type="ECO:0000259" key="6">
    <source>
        <dbReference type="Pfam" id="PF00089"/>
    </source>
</evidence>
<feature type="compositionally biased region" description="Gly residues" evidence="3">
    <location>
        <begin position="69"/>
        <end position="88"/>
    </location>
</feature>
<evidence type="ECO:0000313" key="7">
    <source>
        <dbReference type="EMBL" id="PNW73674.1"/>
    </source>
</evidence>
<feature type="region of interest" description="Disordered" evidence="3">
    <location>
        <begin position="69"/>
        <end position="90"/>
    </location>
</feature>
<dbReference type="InterPro" id="IPR009003">
    <property type="entry name" value="Peptidase_S1_PA"/>
</dbReference>
<feature type="domain" description="Peptidase S1" evidence="6">
    <location>
        <begin position="429"/>
        <end position="598"/>
    </location>
</feature>
<dbReference type="GeneID" id="5719086"/>
<dbReference type="EMBL" id="CM008974">
    <property type="protein sequence ID" value="PNW73674.1"/>
    <property type="molecule type" value="Genomic_DNA"/>
</dbReference>
<name>A0A2K3CZF5_CHLRE</name>
<dbReference type="InterPro" id="IPR043504">
    <property type="entry name" value="Peptidase_S1_PA_chymotrypsin"/>
</dbReference>
<dbReference type="ExpressionAtlas" id="A0A2K3CZF5">
    <property type="expression patterns" value="baseline"/>
</dbReference>
<evidence type="ECO:0000256" key="5">
    <source>
        <dbReference type="SAM" id="SignalP"/>
    </source>
</evidence>
<dbReference type="Proteomes" id="UP000006906">
    <property type="component" value="Chromosome 13"/>
</dbReference>